<keyword evidence="3" id="KW-0347">Helicase</keyword>
<feature type="domain" description="SF3 helicase" evidence="5">
    <location>
        <begin position="148"/>
        <end position="304"/>
    </location>
</feature>
<reference evidence="6 7" key="1">
    <citation type="submission" date="2019-08" db="EMBL/GenBank/DDBJ databases">
        <title>In-depth cultivation of the pig gut microbiome towards novel bacterial diversity and tailored functional studies.</title>
        <authorList>
            <person name="Wylensek D."/>
            <person name="Hitch T.C.A."/>
            <person name="Clavel T."/>
        </authorList>
    </citation>
    <scope>NUCLEOTIDE SEQUENCE [LARGE SCALE GENOMIC DNA]</scope>
    <source>
        <strain evidence="6 7">Oil+RF-744-WCA-WT-11</strain>
    </source>
</reference>
<evidence type="ECO:0000256" key="2">
    <source>
        <dbReference type="ARBA" id="ARBA00022801"/>
    </source>
</evidence>
<dbReference type="RefSeq" id="WP_154525212.1">
    <property type="nucleotide sequence ID" value="NZ_VULZ01000007.1"/>
</dbReference>
<proteinExistence type="predicted"/>
<dbReference type="Gene3D" id="3.40.50.300">
    <property type="entry name" value="P-loop containing nucleotide triphosphate hydrolases"/>
    <property type="match status" value="1"/>
</dbReference>
<dbReference type="InterPro" id="IPR045455">
    <property type="entry name" value="NrS-1_pol-like_helicase"/>
</dbReference>
<dbReference type="GO" id="GO:0004386">
    <property type="term" value="F:helicase activity"/>
    <property type="evidence" value="ECO:0007669"/>
    <property type="project" value="UniProtKB-KW"/>
</dbReference>
<dbReference type="NCBIfam" id="TIGR01613">
    <property type="entry name" value="primase_Cterm"/>
    <property type="match status" value="1"/>
</dbReference>
<dbReference type="EMBL" id="VULZ01000007">
    <property type="protein sequence ID" value="MSS14901.1"/>
    <property type="molecule type" value="Genomic_DNA"/>
</dbReference>
<comment type="caution">
    <text evidence="6">The sequence shown here is derived from an EMBL/GenBank/DDBJ whole genome shotgun (WGS) entry which is preliminary data.</text>
</comment>
<keyword evidence="1" id="KW-0547">Nucleotide-binding</keyword>
<dbReference type="SUPFAM" id="SSF52540">
    <property type="entry name" value="P-loop containing nucleoside triphosphate hydrolases"/>
    <property type="match status" value="1"/>
</dbReference>
<name>A0A6L5X3J3_9FIRM</name>
<dbReference type="AlphaFoldDB" id="A0A6L5X3J3"/>
<dbReference type="InterPro" id="IPR004968">
    <property type="entry name" value="DNA_primase/NTPase_C"/>
</dbReference>
<evidence type="ECO:0000313" key="7">
    <source>
        <dbReference type="Proteomes" id="UP000481852"/>
    </source>
</evidence>
<dbReference type="Pfam" id="PF19263">
    <property type="entry name" value="DUF5906"/>
    <property type="match status" value="1"/>
</dbReference>
<dbReference type="Proteomes" id="UP000481852">
    <property type="component" value="Unassembled WGS sequence"/>
</dbReference>
<dbReference type="InterPro" id="IPR051620">
    <property type="entry name" value="ORF904-like_C"/>
</dbReference>
<dbReference type="InterPro" id="IPR006500">
    <property type="entry name" value="Helicase_put_C_phage/plasmid"/>
</dbReference>
<evidence type="ECO:0000256" key="4">
    <source>
        <dbReference type="ARBA" id="ARBA00022840"/>
    </source>
</evidence>
<evidence type="ECO:0000259" key="5">
    <source>
        <dbReference type="PROSITE" id="PS51206"/>
    </source>
</evidence>
<dbReference type="InterPro" id="IPR027417">
    <property type="entry name" value="P-loop_NTPase"/>
</dbReference>
<dbReference type="GO" id="GO:0005524">
    <property type="term" value="F:ATP binding"/>
    <property type="evidence" value="ECO:0007669"/>
    <property type="project" value="UniProtKB-KW"/>
</dbReference>
<keyword evidence="7" id="KW-1185">Reference proteome</keyword>
<dbReference type="PANTHER" id="PTHR35372:SF2">
    <property type="entry name" value="SF3 HELICASE DOMAIN-CONTAINING PROTEIN"/>
    <property type="match status" value="1"/>
</dbReference>
<evidence type="ECO:0000256" key="3">
    <source>
        <dbReference type="ARBA" id="ARBA00022806"/>
    </source>
</evidence>
<dbReference type="InterPro" id="IPR014015">
    <property type="entry name" value="Helicase_SF3_DNA-vir"/>
</dbReference>
<protein>
    <submittedName>
        <fullName evidence="6">DNA primase</fullName>
    </submittedName>
</protein>
<organism evidence="6 7">
    <name type="scientific">Porcincola intestinalis</name>
    <dbReference type="NCBI Taxonomy" id="2606632"/>
    <lineage>
        <taxon>Bacteria</taxon>
        <taxon>Bacillati</taxon>
        <taxon>Bacillota</taxon>
        <taxon>Clostridia</taxon>
        <taxon>Lachnospirales</taxon>
        <taxon>Lachnospiraceae</taxon>
        <taxon>Porcincola</taxon>
    </lineage>
</organism>
<keyword evidence="2" id="KW-0378">Hydrolase</keyword>
<dbReference type="Pfam" id="PF03288">
    <property type="entry name" value="Pox_D5"/>
    <property type="match status" value="1"/>
</dbReference>
<evidence type="ECO:0000256" key="1">
    <source>
        <dbReference type="ARBA" id="ARBA00022741"/>
    </source>
</evidence>
<gene>
    <name evidence="6" type="ORF">FYJ35_07565</name>
</gene>
<dbReference type="GO" id="GO:0016787">
    <property type="term" value="F:hydrolase activity"/>
    <property type="evidence" value="ECO:0007669"/>
    <property type="project" value="UniProtKB-KW"/>
</dbReference>
<dbReference type="PROSITE" id="PS51206">
    <property type="entry name" value="SF3_HELICASE_1"/>
    <property type="match status" value="1"/>
</dbReference>
<evidence type="ECO:0000313" key="6">
    <source>
        <dbReference type="EMBL" id="MSS14901.1"/>
    </source>
</evidence>
<dbReference type="PANTHER" id="PTHR35372">
    <property type="entry name" value="ATP BINDING PROTEIN-RELATED"/>
    <property type="match status" value="1"/>
</dbReference>
<keyword evidence="4" id="KW-0067">ATP-binding</keyword>
<sequence length="440" mass="50367">MARTNVLPADAPAWVTKDRQINELIYSCSFLSVHPMKCIHGRFFTVDGLVPDEGGLKQIIFDDISEWKESGVARKVDDLLKTIKLMAYSEDIPLHYDRIHVANGTWYLDGRFIGEKEYCRNRLTVDYNPDADMPVVWLRFLSELLIPEDILTLQEYMGYCLIPTTKAQKMLMLIGKGGEGKSRIGLVMRSLLGINMNTTSIQKVEKNDFARADLEDRLLMVDDDMDMSALTKTNYIKSIVTSECQMDVERKHEQSYQTLLYVRFLCFGNGALTALHDRSDGFFRRQIVITTKDKPADRVDDPYLMDKLAAEKEGIFLWCLEGLQRLIANDYRFTISERSKANIAAIVKDANNIPEFLTSEGYLTFHEDSKAATSDLYAAYKEWCEDNAENALSMKSFANYLSHYSGTHHLTPDNNIYRGKGKRCRGYRGVEIIDHNNPFL</sequence>
<accession>A0A6L5X3J3</accession>